<comment type="caution">
    <text evidence="1">The sequence shown here is derived from an EMBL/GenBank/DDBJ whole genome shotgun (WGS) entry which is preliminary data.</text>
</comment>
<dbReference type="Proteomes" id="UP001216579">
    <property type="component" value="Unassembled WGS sequence"/>
</dbReference>
<evidence type="ECO:0000313" key="1">
    <source>
        <dbReference type="EMBL" id="MDF3293277.1"/>
    </source>
</evidence>
<dbReference type="EMBL" id="JARJBC010000024">
    <property type="protein sequence ID" value="MDF3293277.1"/>
    <property type="molecule type" value="Genomic_DNA"/>
</dbReference>
<organism evidence="1 2">
    <name type="scientific">Streptomyces silvisoli</name>
    <dbReference type="NCBI Taxonomy" id="3034235"/>
    <lineage>
        <taxon>Bacteria</taxon>
        <taxon>Bacillati</taxon>
        <taxon>Actinomycetota</taxon>
        <taxon>Actinomycetes</taxon>
        <taxon>Kitasatosporales</taxon>
        <taxon>Streptomycetaceae</taxon>
        <taxon>Streptomyces</taxon>
    </lineage>
</organism>
<accession>A0ABT5ZTW9</accession>
<reference evidence="1 2" key="1">
    <citation type="submission" date="2023-03" db="EMBL/GenBank/DDBJ databases">
        <title>Draft genome sequence of Streptomyces sp. RB6PN23 isolated from peat swamp forest in Thailand.</title>
        <authorList>
            <person name="Klaysubun C."/>
            <person name="Duangmal K."/>
        </authorList>
    </citation>
    <scope>NUCLEOTIDE SEQUENCE [LARGE SCALE GENOMIC DNA]</scope>
    <source>
        <strain evidence="1 2">RB6PN23</strain>
    </source>
</reference>
<proteinExistence type="predicted"/>
<evidence type="ECO:0000313" key="2">
    <source>
        <dbReference type="Proteomes" id="UP001216579"/>
    </source>
</evidence>
<gene>
    <name evidence="1" type="ORF">P3G67_29525</name>
</gene>
<name>A0ABT5ZTW9_9ACTN</name>
<sequence>MAQKVTKHLSNWAIVKGVDQALAKALWQSLTQDFVDCSHGNLSGCAWAASWFVPQSTILDTTRLVRSLQEALRTGIGVSEALEAAKAAKLEGPILAKLEQLLKDAQESNIHFPDPKRAYLGTDGKYHIHEGDWSTRIDRPTDLSDTITDIDLVKDGVLWEEKTAVNPIRNIDKWVGIQVGKKLRKYIDARQYIAGYESAPIGIVFTDPAVNAANPACALQWNGKYRNSGASIPTSTFV</sequence>
<dbReference type="RefSeq" id="WP_276096215.1">
    <property type="nucleotide sequence ID" value="NZ_JARJBC010000024.1"/>
</dbReference>
<keyword evidence="2" id="KW-1185">Reference proteome</keyword>
<protein>
    <submittedName>
        <fullName evidence="1">Uncharacterized protein</fullName>
    </submittedName>
</protein>